<dbReference type="Proteomes" id="UP000011682">
    <property type="component" value="Unassembled WGS sequence"/>
</dbReference>
<gene>
    <name evidence="1" type="ORF">D187_010345</name>
</gene>
<comment type="caution">
    <text evidence="1">The sequence shown here is derived from an EMBL/GenBank/DDBJ whole genome shotgun (WGS) entry which is preliminary data.</text>
</comment>
<dbReference type="AlphaFoldDB" id="S9PFA3"/>
<accession>S9PFA3</accession>
<dbReference type="eggNOG" id="ENOG5031DA6">
    <property type="taxonomic scope" value="Bacteria"/>
</dbReference>
<reference evidence="1" key="1">
    <citation type="submission" date="2013-05" db="EMBL/GenBank/DDBJ databases">
        <title>Genome assembly of Cystobacter fuscus DSM 2262.</title>
        <authorList>
            <person name="Sharma G."/>
            <person name="Khatri I."/>
            <person name="Kaur C."/>
            <person name="Mayilraj S."/>
            <person name="Subramanian S."/>
        </authorList>
    </citation>
    <scope>NUCLEOTIDE SEQUENCE [LARGE SCALE GENOMIC DNA]</scope>
    <source>
        <strain evidence="1">DSM 2262</strain>
    </source>
</reference>
<dbReference type="RefSeq" id="WP_002628686.1">
    <property type="nucleotide sequence ID" value="NZ_ANAH02000009.1"/>
</dbReference>
<proteinExistence type="predicted"/>
<keyword evidence="2" id="KW-1185">Reference proteome</keyword>
<protein>
    <submittedName>
        <fullName evidence="1">Uncharacterized protein</fullName>
    </submittedName>
</protein>
<name>S9PFA3_CYSF2</name>
<evidence type="ECO:0000313" key="1">
    <source>
        <dbReference type="EMBL" id="EPX61726.1"/>
    </source>
</evidence>
<organism evidence="1 2">
    <name type="scientific">Cystobacter fuscus (strain ATCC 25194 / DSM 2262 / NBRC 100088 / M29)</name>
    <dbReference type="NCBI Taxonomy" id="1242864"/>
    <lineage>
        <taxon>Bacteria</taxon>
        <taxon>Pseudomonadati</taxon>
        <taxon>Myxococcota</taxon>
        <taxon>Myxococcia</taxon>
        <taxon>Myxococcales</taxon>
        <taxon>Cystobacterineae</taxon>
        <taxon>Archangiaceae</taxon>
        <taxon>Cystobacter</taxon>
    </lineage>
</organism>
<sequence length="339" mass="34124">MSLIDGVKRGVSRATHTVAQKTTALVKNPAKAAETAKSAFDGYQKLRSTPKDVFDNARAVKRDGFKATVRNNWSKAAEKATNPKDTLNKLGVAKKLSGAVGTVTNAVKLPGQVGTAIKDVRDALRSGSAEQRDKAIGSVATAAKTAINTVKGGLELTRDVQKFGGAYRAASQAFRTAAPNATGKAVRAAATTAARHAFQGATEGVARRGVQEAVKKVAQNGTSIANTMGAATRAAGRTLAREGAEAAGKAAVQAGVRAAAGPVAKAAGRFVPGANVAIAALDVASAYSTVKDPKASTTKKVTSVITAVGSVAAATNIPVVSQVGAAVSTVSSFVGGLFG</sequence>
<evidence type="ECO:0000313" key="2">
    <source>
        <dbReference type="Proteomes" id="UP000011682"/>
    </source>
</evidence>
<dbReference type="EMBL" id="ANAH02000009">
    <property type="protein sequence ID" value="EPX61726.1"/>
    <property type="molecule type" value="Genomic_DNA"/>
</dbReference>